<sequence length="73" mass="8087">PASVGSNADSAIANYFPSSFDLDCALQLVKFEIKRGKTVPKNFPLSRKLSRHLMVAKAVGVVRQEDLIRAREE</sequence>
<evidence type="ECO:0000313" key="2">
    <source>
        <dbReference type="Proteomes" id="UP001432322"/>
    </source>
</evidence>
<feature type="non-terminal residue" evidence="1">
    <location>
        <position position="73"/>
    </location>
</feature>
<organism evidence="1 2">
    <name type="scientific">Pristionchus fissidentatus</name>
    <dbReference type="NCBI Taxonomy" id="1538716"/>
    <lineage>
        <taxon>Eukaryota</taxon>
        <taxon>Metazoa</taxon>
        <taxon>Ecdysozoa</taxon>
        <taxon>Nematoda</taxon>
        <taxon>Chromadorea</taxon>
        <taxon>Rhabditida</taxon>
        <taxon>Rhabditina</taxon>
        <taxon>Diplogasteromorpha</taxon>
        <taxon>Diplogasteroidea</taxon>
        <taxon>Neodiplogasteridae</taxon>
        <taxon>Pristionchus</taxon>
    </lineage>
</organism>
<feature type="non-terminal residue" evidence="1">
    <location>
        <position position="1"/>
    </location>
</feature>
<proteinExistence type="predicted"/>
<evidence type="ECO:0000313" key="1">
    <source>
        <dbReference type="EMBL" id="GMT27103.1"/>
    </source>
</evidence>
<gene>
    <name evidence="1" type="ORF">PFISCL1PPCAC_18400</name>
</gene>
<evidence type="ECO:0008006" key="3">
    <source>
        <dbReference type="Google" id="ProtNLM"/>
    </source>
</evidence>
<accession>A0AAV5W9L5</accession>
<comment type="caution">
    <text evidence="1">The sequence shown here is derived from an EMBL/GenBank/DDBJ whole genome shotgun (WGS) entry which is preliminary data.</text>
</comment>
<keyword evidence="2" id="KW-1185">Reference proteome</keyword>
<dbReference type="EMBL" id="BTSY01000005">
    <property type="protein sequence ID" value="GMT27103.1"/>
    <property type="molecule type" value="Genomic_DNA"/>
</dbReference>
<protein>
    <recommendedName>
        <fullName evidence="3">Ribosomal protein</fullName>
    </recommendedName>
</protein>
<reference evidence="1" key="1">
    <citation type="submission" date="2023-10" db="EMBL/GenBank/DDBJ databases">
        <title>Genome assembly of Pristionchus species.</title>
        <authorList>
            <person name="Yoshida K."/>
            <person name="Sommer R.J."/>
        </authorList>
    </citation>
    <scope>NUCLEOTIDE SEQUENCE</scope>
    <source>
        <strain evidence="1">RS5133</strain>
    </source>
</reference>
<dbReference type="AlphaFoldDB" id="A0AAV5W9L5"/>
<dbReference type="Proteomes" id="UP001432322">
    <property type="component" value="Unassembled WGS sequence"/>
</dbReference>
<name>A0AAV5W9L5_9BILA</name>